<evidence type="ECO:0000256" key="8">
    <source>
        <dbReference type="ARBA" id="ARBA00022989"/>
    </source>
</evidence>
<reference evidence="11" key="3">
    <citation type="submission" date="2025-09" db="UniProtKB">
        <authorList>
            <consortium name="Ensembl"/>
        </authorList>
    </citation>
    <scope>IDENTIFICATION</scope>
</reference>
<comment type="subcellular location">
    <subcellularLocation>
        <location evidence="1">Cell junction</location>
        <location evidence="1">Tight junction</location>
    </subcellularLocation>
    <subcellularLocation>
        <location evidence="2">Cell membrane</location>
        <topology evidence="2">Multi-pass membrane protein</topology>
    </subcellularLocation>
</comment>
<dbReference type="GO" id="GO:0005886">
    <property type="term" value="C:plasma membrane"/>
    <property type="evidence" value="ECO:0007669"/>
    <property type="project" value="UniProtKB-SubCell"/>
</dbReference>
<feature type="transmembrane region" description="Helical" evidence="10">
    <location>
        <begin position="12"/>
        <end position="30"/>
    </location>
</feature>
<reference evidence="11" key="2">
    <citation type="submission" date="2025-08" db="UniProtKB">
        <authorList>
            <consortium name="Ensembl"/>
        </authorList>
    </citation>
    <scope>IDENTIFICATION</scope>
</reference>
<evidence type="ECO:0000256" key="2">
    <source>
        <dbReference type="ARBA" id="ARBA00004651"/>
    </source>
</evidence>
<keyword evidence="12" id="KW-1185">Reference proteome</keyword>
<evidence type="ECO:0000256" key="5">
    <source>
        <dbReference type="ARBA" id="ARBA00022475"/>
    </source>
</evidence>
<keyword evidence="6 10" id="KW-0812">Transmembrane</keyword>
<evidence type="ECO:0000256" key="1">
    <source>
        <dbReference type="ARBA" id="ARBA00004435"/>
    </source>
</evidence>
<protein>
    <submittedName>
        <fullName evidence="11">Claudin 4</fullName>
    </submittedName>
</protein>
<evidence type="ECO:0000256" key="6">
    <source>
        <dbReference type="ARBA" id="ARBA00022692"/>
    </source>
</evidence>
<evidence type="ECO:0000256" key="7">
    <source>
        <dbReference type="ARBA" id="ARBA00022949"/>
    </source>
</evidence>
<dbReference type="PANTHER" id="PTHR12002">
    <property type="entry name" value="CLAUDIN"/>
    <property type="match status" value="1"/>
</dbReference>
<reference evidence="12" key="1">
    <citation type="submission" date="2018-06" db="EMBL/GenBank/DDBJ databases">
        <title>Genome assembly of Danube salmon.</title>
        <authorList>
            <person name="Macqueen D.J."/>
            <person name="Gundappa M.K."/>
        </authorList>
    </citation>
    <scope>NUCLEOTIDE SEQUENCE [LARGE SCALE GENOMIC DNA]</scope>
</reference>
<evidence type="ECO:0000313" key="11">
    <source>
        <dbReference type="Ensembl" id="ENSHHUP00000067227.1"/>
    </source>
</evidence>
<evidence type="ECO:0000256" key="3">
    <source>
        <dbReference type="ARBA" id="ARBA00008295"/>
    </source>
</evidence>
<accession>A0A4W5PUI3</accession>
<evidence type="ECO:0000256" key="9">
    <source>
        <dbReference type="ARBA" id="ARBA00023136"/>
    </source>
</evidence>
<dbReference type="GO" id="GO:0005923">
    <property type="term" value="C:bicellular tight junction"/>
    <property type="evidence" value="ECO:0007669"/>
    <property type="project" value="UniProtKB-SubCell"/>
</dbReference>
<proteinExistence type="inferred from homology"/>
<dbReference type="AlphaFoldDB" id="A0A4W5PUI3"/>
<keyword evidence="8 10" id="KW-1133">Transmembrane helix</keyword>
<keyword evidence="4" id="KW-0796">Tight junction</keyword>
<dbReference type="Ensembl" id="ENSHHUT00000069492.1">
    <property type="protein sequence ID" value="ENSHHUP00000067227.1"/>
    <property type="gene ID" value="ENSHHUG00000039638.1"/>
</dbReference>
<keyword evidence="9 10" id="KW-0472">Membrane</keyword>
<dbReference type="GO" id="GO:0005198">
    <property type="term" value="F:structural molecule activity"/>
    <property type="evidence" value="ECO:0007669"/>
    <property type="project" value="InterPro"/>
</dbReference>
<dbReference type="Gene3D" id="1.20.140.150">
    <property type="match status" value="1"/>
</dbReference>
<feature type="transmembrane region" description="Helical" evidence="10">
    <location>
        <begin position="36"/>
        <end position="54"/>
    </location>
</feature>
<feature type="transmembrane region" description="Helical" evidence="10">
    <location>
        <begin position="66"/>
        <end position="89"/>
    </location>
</feature>
<sequence length="145" mass="15679">MVSQGIQIMEIVMSLIGWLTVIIVCALPMWKVTAFIGANIVTAQTIWEGMWMTCVVQSKGQMQCKVYDSIAMIIISILTGIVGICLSISGGKCTNCTAEEGSQRHHCAPGPPTPLSILVRASVVRDLHFLGNFSHGIAFISQNKN</sequence>
<dbReference type="STRING" id="62062.ENSHHUP00000067227"/>
<comment type="similarity">
    <text evidence="3">Belongs to the claudin family.</text>
</comment>
<dbReference type="Pfam" id="PF00822">
    <property type="entry name" value="PMP22_Claudin"/>
    <property type="match status" value="1"/>
</dbReference>
<organism evidence="11 12">
    <name type="scientific">Hucho hucho</name>
    <name type="common">huchen</name>
    <dbReference type="NCBI Taxonomy" id="62062"/>
    <lineage>
        <taxon>Eukaryota</taxon>
        <taxon>Metazoa</taxon>
        <taxon>Chordata</taxon>
        <taxon>Craniata</taxon>
        <taxon>Vertebrata</taxon>
        <taxon>Euteleostomi</taxon>
        <taxon>Actinopterygii</taxon>
        <taxon>Neopterygii</taxon>
        <taxon>Teleostei</taxon>
        <taxon>Protacanthopterygii</taxon>
        <taxon>Salmoniformes</taxon>
        <taxon>Salmonidae</taxon>
        <taxon>Salmoninae</taxon>
        <taxon>Hucho</taxon>
    </lineage>
</organism>
<evidence type="ECO:0000256" key="4">
    <source>
        <dbReference type="ARBA" id="ARBA00022427"/>
    </source>
</evidence>
<dbReference type="InterPro" id="IPR004031">
    <property type="entry name" value="PMP22/EMP/MP20/Claudin"/>
</dbReference>
<dbReference type="Proteomes" id="UP000314982">
    <property type="component" value="Unassembled WGS sequence"/>
</dbReference>
<keyword evidence="7" id="KW-0965">Cell junction</keyword>
<name>A0A4W5PUI3_9TELE</name>
<dbReference type="InterPro" id="IPR006187">
    <property type="entry name" value="Claudin"/>
</dbReference>
<evidence type="ECO:0000256" key="10">
    <source>
        <dbReference type="SAM" id="Phobius"/>
    </source>
</evidence>
<dbReference type="GeneTree" id="ENSGT00940000154762"/>
<evidence type="ECO:0000313" key="12">
    <source>
        <dbReference type="Proteomes" id="UP000314982"/>
    </source>
</evidence>
<keyword evidence="5" id="KW-1003">Cell membrane</keyword>